<gene>
    <name evidence="2" type="ORF">KIN20_010167</name>
</gene>
<protein>
    <submittedName>
        <fullName evidence="2">Uncharacterized protein</fullName>
    </submittedName>
</protein>
<dbReference type="Proteomes" id="UP001196413">
    <property type="component" value="Unassembled WGS sequence"/>
</dbReference>
<evidence type="ECO:0000313" key="2">
    <source>
        <dbReference type="EMBL" id="KAJ1353525.1"/>
    </source>
</evidence>
<dbReference type="EMBL" id="JAHQIW010001740">
    <property type="protein sequence ID" value="KAJ1353525.1"/>
    <property type="molecule type" value="Genomic_DNA"/>
</dbReference>
<evidence type="ECO:0000313" key="3">
    <source>
        <dbReference type="Proteomes" id="UP001196413"/>
    </source>
</evidence>
<name>A0AAD5M979_PARTN</name>
<keyword evidence="3" id="KW-1185">Reference proteome</keyword>
<proteinExistence type="predicted"/>
<organism evidence="2 3">
    <name type="scientific">Parelaphostrongylus tenuis</name>
    <name type="common">Meningeal worm</name>
    <dbReference type="NCBI Taxonomy" id="148309"/>
    <lineage>
        <taxon>Eukaryota</taxon>
        <taxon>Metazoa</taxon>
        <taxon>Ecdysozoa</taxon>
        <taxon>Nematoda</taxon>
        <taxon>Chromadorea</taxon>
        <taxon>Rhabditida</taxon>
        <taxon>Rhabditina</taxon>
        <taxon>Rhabditomorpha</taxon>
        <taxon>Strongyloidea</taxon>
        <taxon>Metastrongylidae</taxon>
        <taxon>Parelaphostrongylus</taxon>
    </lineage>
</organism>
<accession>A0AAD5M979</accession>
<evidence type="ECO:0000256" key="1">
    <source>
        <dbReference type="SAM" id="MobiDB-lite"/>
    </source>
</evidence>
<reference evidence="2" key="1">
    <citation type="submission" date="2021-06" db="EMBL/GenBank/DDBJ databases">
        <title>Parelaphostrongylus tenuis whole genome reference sequence.</title>
        <authorList>
            <person name="Garwood T.J."/>
            <person name="Larsen P.A."/>
            <person name="Fountain-Jones N.M."/>
            <person name="Garbe J.R."/>
            <person name="Macchietto M.G."/>
            <person name="Kania S.A."/>
            <person name="Gerhold R.W."/>
            <person name="Richards J.E."/>
            <person name="Wolf T.M."/>
        </authorList>
    </citation>
    <scope>NUCLEOTIDE SEQUENCE</scope>
    <source>
        <strain evidence="2">MNPRO001-30</strain>
        <tissue evidence="2">Meninges</tissue>
    </source>
</reference>
<feature type="region of interest" description="Disordered" evidence="1">
    <location>
        <begin position="17"/>
        <end position="36"/>
    </location>
</feature>
<comment type="caution">
    <text evidence="2">The sequence shown here is derived from an EMBL/GenBank/DDBJ whole genome shotgun (WGS) entry which is preliminary data.</text>
</comment>
<sequence>MDAEVMMEARILDAGALGRSDDSVNDSNEETNQKQSNAKAIGNLALSAVVWCLRKC</sequence>
<dbReference type="AlphaFoldDB" id="A0AAD5M979"/>